<dbReference type="AlphaFoldDB" id="A0A7T4PNZ5"/>
<protein>
    <submittedName>
        <fullName evidence="2">HNH endonuclease</fullName>
    </submittedName>
</protein>
<accession>A0A7T4PNZ5</accession>
<gene>
    <name evidence="2" type="ORF">I8755_14550</name>
</gene>
<keyword evidence="2" id="KW-0255">Endonuclease</keyword>
<dbReference type="Proteomes" id="UP000596130">
    <property type="component" value="Chromosome"/>
</dbReference>
<dbReference type="Pfam" id="PF13392">
    <property type="entry name" value="HNH_3"/>
    <property type="match status" value="1"/>
</dbReference>
<dbReference type="CDD" id="cd00085">
    <property type="entry name" value="HNHc"/>
    <property type="match status" value="1"/>
</dbReference>
<dbReference type="InterPro" id="IPR044925">
    <property type="entry name" value="His-Me_finger_sf"/>
</dbReference>
<dbReference type="SUPFAM" id="SSF54060">
    <property type="entry name" value="His-Me finger endonucleases"/>
    <property type="match status" value="1"/>
</dbReference>
<dbReference type="InterPro" id="IPR003615">
    <property type="entry name" value="HNH_nuc"/>
</dbReference>
<name>A0A7T4PNZ5_9ACTN</name>
<feature type="domain" description="HNH nuclease" evidence="1">
    <location>
        <begin position="217"/>
        <end position="237"/>
    </location>
</feature>
<organism evidence="2 3">
    <name type="scientific">Streptomyces alfalfae</name>
    <dbReference type="NCBI Taxonomy" id="1642299"/>
    <lineage>
        <taxon>Bacteria</taxon>
        <taxon>Bacillati</taxon>
        <taxon>Actinomycetota</taxon>
        <taxon>Actinomycetes</taxon>
        <taxon>Kitasatosporales</taxon>
        <taxon>Streptomycetaceae</taxon>
        <taxon>Streptomyces</taxon>
    </lineage>
</organism>
<dbReference type="EMBL" id="CP065959">
    <property type="protein sequence ID" value="QQC93775.1"/>
    <property type="molecule type" value="Genomic_DNA"/>
</dbReference>
<reference evidence="2 3" key="1">
    <citation type="submission" date="2020-12" db="EMBL/GenBank/DDBJ databases">
        <title>Identification and biosynthesis of polyene macrolides produced by Streptomyces alfalfae Men-myco-93-63.</title>
        <authorList>
            <person name="Liu D."/>
            <person name="Li Y."/>
            <person name="Liu L."/>
            <person name="Han X."/>
            <person name="Shen F."/>
        </authorList>
    </citation>
    <scope>NUCLEOTIDE SEQUENCE [LARGE SCALE GENOMIC DNA]</scope>
    <source>
        <strain evidence="2 3">Men-myco-93-63</strain>
    </source>
</reference>
<evidence type="ECO:0000259" key="1">
    <source>
        <dbReference type="Pfam" id="PF13392"/>
    </source>
</evidence>
<sequence length="259" mass="28973">MRCAGAPIGAGPRAYLKKRLGHYGIDTSHFLPEPLPWRPARSYSKQALAEAAASSTSIREMFVHMGIPPEDGPYGYVRRKLRQFGIETGHFDACRGSQDARLFPEQEFTRAVAASYGLADLKRRLGLSPFGGAGRAKAKRSIDEYGLSTEHFKGQGHNAGRCRSTIRRADDILVRLDDGSPRTRSRLLRRALDEIGTPQVCVECGLGQMWQGRRLVLEIDHVNGDRLDNRRENLRYLCPSCHSQTASFARRSRPRPQGQ</sequence>
<keyword evidence="2" id="KW-0540">Nuclease</keyword>
<keyword evidence="2" id="KW-0378">Hydrolase</keyword>
<evidence type="ECO:0000313" key="2">
    <source>
        <dbReference type="EMBL" id="QQC93775.1"/>
    </source>
</evidence>
<proteinExistence type="predicted"/>
<dbReference type="GO" id="GO:0004519">
    <property type="term" value="F:endonuclease activity"/>
    <property type="evidence" value="ECO:0007669"/>
    <property type="project" value="UniProtKB-KW"/>
</dbReference>
<evidence type="ECO:0000313" key="3">
    <source>
        <dbReference type="Proteomes" id="UP000596130"/>
    </source>
</evidence>